<dbReference type="AlphaFoldDB" id="A0AAQ3PA89"/>
<evidence type="ECO:0000313" key="3">
    <source>
        <dbReference type="Proteomes" id="UP001374535"/>
    </source>
</evidence>
<keyword evidence="1" id="KW-0732">Signal</keyword>
<dbReference type="EMBL" id="CP144700">
    <property type="protein sequence ID" value="WVZ24029.1"/>
    <property type="molecule type" value="Genomic_DNA"/>
</dbReference>
<feature type="signal peptide" evidence="1">
    <location>
        <begin position="1"/>
        <end position="22"/>
    </location>
</feature>
<organism evidence="2 3">
    <name type="scientific">Vigna mungo</name>
    <name type="common">Black gram</name>
    <name type="synonym">Phaseolus mungo</name>
    <dbReference type="NCBI Taxonomy" id="3915"/>
    <lineage>
        <taxon>Eukaryota</taxon>
        <taxon>Viridiplantae</taxon>
        <taxon>Streptophyta</taxon>
        <taxon>Embryophyta</taxon>
        <taxon>Tracheophyta</taxon>
        <taxon>Spermatophyta</taxon>
        <taxon>Magnoliopsida</taxon>
        <taxon>eudicotyledons</taxon>
        <taxon>Gunneridae</taxon>
        <taxon>Pentapetalae</taxon>
        <taxon>rosids</taxon>
        <taxon>fabids</taxon>
        <taxon>Fabales</taxon>
        <taxon>Fabaceae</taxon>
        <taxon>Papilionoideae</taxon>
        <taxon>50 kb inversion clade</taxon>
        <taxon>NPAAA clade</taxon>
        <taxon>indigoferoid/millettioid clade</taxon>
        <taxon>Phaseoleae</taxon>
        <taxon>Vigna</taxon>
    </lineage>
</organism>
<name>A0AAQ3PA89_VIGMU</name>
<keyword evidence="3" id="KW-1185">Reference proteome</keyword>
<dbReference type="Proteomes" id="UP001374535">
    <property type="component" value="Chromosome 1"/>
</dbReference>
<reference evidence="2 3" key="1">
    <citation type="journal article" date="2023" name="Life. Sci Alliance">
        <title>Evolutionary insights into 3D genome organization and epigenetic landscape of Vigna mungo.</title>
        <authorList>
            <person name="Junaid A."/>
            <person name="Singh B."/>
            <person name="Bhatia S."/>
        </authorList>
    </citation>
    <scope>NUCLEOTIDE SEQUENCE [LARGE SCALE GENOMIC DNA]</scope>
    <source>
        <strain evidence="2">Urdbean</strain>
    </source>
</reference>
<accession>A0AAQ3PA89</accession>
<evidence type="ECO:0000256" key="1">
    <source>
        <dbReference type="SAM" id="SignalP"/>
    </source>
</evidence>
<proteinExistence type="predicted"/>
<gene>
    <name evidence="2" type="ORF">V8G54_002573</name>
</gene>
<feature type="chain" id="PRO_5042970380" evidence="1">
    <location>
        <begin position="23"/>
        <end position="149"/>
    </location>
</feature>
<sequence>MICPTVTNFLHRLLFLLSLIQFHTIPLKPFISIHSILNSSLSIITSRSLHKHLVTIAKIPVLHRLPRFPPLTAILPNDTVRITLSNVVRVLNGTIVVLSDLSNGPVGLMERPIKLRLLNRRRSFNKNGPGGLRLEIPLLTTDKAVVVGV</sequence>
<protein>
    <submittedName>
        <fullName evidence="2">Uncharacterized protein</fullName>
    </submittedName>
</protein>
<evidence type="ECO:0000313" key="2">
    <source>
        <dbReference type="EMBL" id="WVZ24029.1"/>
    </source>
</evidence>